<evidence type="ECO:0000256" key="2">
    <source>
        <dbReference type="ARBA" id="ARBA00022741"/>
    </source>
</evidence>
<gene>
    <name evidence="5" type="ordered locus">HMPREF0868_0669</name>
</gene>
<proteinExistence type="predicted"/>
<evidence type="ECO:0000313" key="5">
    <source>
        <dbReference type="EMBL" id="ADC91077.1"/>
    </source>
</evidence>
<dbReference type="CDD" id="cd03255">
    <property type="entry name" value="ABC_MJ0796_LolCDE_FtsE"/>
    <property type="match status" value="1"/>
</dbReference>
<feature type="domain" description="ABC transporter" evidence="4">
    <location>
        <begin position="41"/>
        <end position="273"/>
    </location>
</feature>
<keyword evidence="2" id="KW-0547">Nucleotide-binding</keyword>
<dbReference type="SMART" id="SM00382">
    <property type="entry name" value="AAA"/>
    <property type="match status" value="1"/>
</dbReference>
<dbReference type="OrthoDB" id="9802264at2"/>
<dbReference type="GO" id="GO:0016887">
    <property type="term" value="F:ATP hydrolysis activity"/>
    <property type="evidence" value="ECO:0007669"/>
    <property type="project" value="InterPro"/>
</dbReference>
<accession>D3R1D4</accession>
<dbReference type="EMBL" id="CP001850">
    <property type="protein sequence ID" value="ADC91077.1"/>
    <property type="molecule type" value="Genomic_DNA"/>
</dbReference>
<dbReference type="InterPro" id="IPR017871">
    <property type="entry name" value="ABC_transporter-like_CS"/>
</dbReference>
<dbReference type="PROSITE" id="PS50893">
    <property type="entry name" value="ABC_TRANSPORTER_2"/>
    <property type="match status" value="1"/>
</dbReference>
<dbReference type="eggNOG" id="COG1136">
    <property type="taxonomic scope" value="Bacteria"/>
</dbReference>
<reference evidence="6" key="1">
    <citation type="submission" date="2009-12" db="EMBL/GenBank/DDBJ databases">
        <title>Sequence of Clostridiales genomosp. BVAB3 str. UPII9-5.</title>
        <authorList>
            <person name="Madupu R."/>
            <person name="Durkin A.S."/>
            <person name="Torralba M."/>
            <person name="Methe B."/>
            <person name="Sutton G.G."/>
            <person name="Strausberg R.L."/>
            <person name="Nelson K.E."/>
        </authorList>
    </citation>
    <scope>NUCLEOTIDE SEQUENCE [LARGE SCALE GENOMIC DNA]</scope>
    <source>
        <strain evidence="6">UPII9-5</strain>
    </source>
</reference>
<dbReference type="Gene3D" id="3.40.50.300">
    <property type="entry name" value="P-loop containing nucleotide triphosphate hydrolases"/>
    <property type="match status" value="1"/>
</dbReference>
<dbReference type="Proteomes" id="UP000008234">
    <property type="component" value="Chromosome"/>
</dbReference>
<dbReference type="InterPro" id="IPR017911">
    <property type="entry name" value="MacB-like_ATP-bd"/>
</dbReference>
<organism evidence="5 6">
    <name type="scientific">Mageeibacillus indolicus (strain UPII9-5)</name>
    <name type="common">Clostridiales genomosp. BVAB3 (strain UPII9-5)</name>
    <dbReference type="NCBI Taxonomy" id="699246"/>
    <lineage>
        <taxon>Bacteria</taxon>
        <taxon>Bacillati</taxon>
        <taxon>Bacillota</taxon>
        <taxon>Clostridia</taxon>
        <taxon>Eubacteriales</taxon>
        <taxon>Oscillospiraceae</taxon>
        <taxon>Mageeibacillus</taxon>
    </lineage>
</organism>
<protein>
    <submittedName>
        <fullName evidence="5">ABC transporter, ATP-binding protein</fullName>
    </submittedName>
</protein>
<dbReference type="PANTHER" id="PTHR24220">
    <property type="entry name" value="IMPORT ATP-BINDING PROTEIN"/>
    <property type="match status" value="1"/>
</dbReference>
<dbReference type="InterPro" id="IPR003593">
    <property type="entry name" value="AAA+_ATPase"/>
</dbReference>
<keyword evidence="1" id="KW-0813">Transport</keyword>
<dbReference type="InterPro" id="IPR027417">
    <property type="entry name" value="P-loop_NTPase"/>
</dbReference>
<dbReference type="SUPFAM" id="SSF52540">
    <property type="entry name" value="P-loop containing nucleoside triphosphate hydrolases"/>
    <property type="match status" value="1"/>
</dbReference>
<keyword evidence="6" id="KW-1185">Reference proteome</keyword>
<name>D3R1D4_MAGIU</name>
<dbReference type="GO" id="GO:0022857">
    <property type="term" value="F:transmembrane transporter activity"/>
    <property type="evidence" value="ECO:0007669"/>
    <property type="project" value="UniProtKB-ARBA"/>
</dbReference>
<dbReference type="HOGENOM" id="CLU_000604_1_22_9"/>
<dbReference type="STRING" id="699246.HMPREF0868_0669"/>
<dbReference type="InterPro" id="IPR015854">
    <property type="entry name" value="ABC_transpr_LolD-like"/>
</dbReference>
<dbReference type="GO" id="GO:0005886">
    <property type="term" value="C:plasma membrane"/>
    <property type="evidence" value="ECO:0007669"/>
    <property type="project" value="TreeGrafter"/>
</dbReference>
<dbReference type="AlphaFoldDB" id="D3R1D4"/>
<dbReference type="GO" id="GO:0098796">
    <property type="term" value="C:membrane protein complex"/>
    <property type="evidence" value="ECO:0007669"/>
    <property type="project" value="UniProtKB-ARBA"/>
</dbReference>
<evidence type="ECO:0000259" key="4">
    <source>
        <dbReference type="PROSITE" id="PS50893"/>
    </source>
</evidence>
<dbReference type="GO" id="GO:0005524">
    <property type="term" value="F:ATP binding"/>
    <property type="evidence" value="ECO:0007669"/>
    <property type="project" value="UniProtKB-KW"/>
</dbReference>
<evidence type="ECO:0000256" key="1">
    <source>
        <dbReference type="ARBA" id="ARBA00022448"/>
    </source>
</evidence>
<dbReference type="PROSITE" id="PS00211">
    <property type="entry name" value="ABC_TRANSPORTER_1"/>
    <property type="match status" value="1"/>
</dbReference>
<dbReference type="InterPro" id="IPR003439">
    <property type="entry name" value="ABC_transporter-like_ATP-bd"/>
</dbReference>
<keyword evidence="3 5" id="KW-0067">ATP-binding</keyword>
<dbReference type="Pfam" id="PF00005">
    <property type="entry name" value="ABC_tran"/>
    <property type="match status" value="1"/>
</dbReference>
<dbReference type="FunFam" id="3.40.50.300:FF:000032">
    <property type="entry name" value="Export ABC transporter ATP-binding protein"/>
    <property type="match status" value="1"/>
</dbReference>
<dbReference type="KEGG" id="clo:HMPREF0868_0669"/>
<sequence length="273" mass="30202">MKKNRSLPKSETPKLPLHRNPAFIPVYQAAINRHPDRTPIIQVRNLRKVYRMGEERVIALDDVSLDIYKGEVVCILGRSGSGKSTFLNMLAGLEKPTRGTIKFGKISIENLSERDVTYFRQRNIGFIFQAYNLLPTLTALENAAMPLNFKGVPTAERNRKAMHFLDKVGIGNLAKRKPAQMSGGQQQRVGIARALTAEPKIIFADEPTGNLDSHTTEDVLQLILNCVRENNQTLILVTHDPGLAKAADIVVTVSDGNIVKIEEKGKVLAALDA</sequence>
<dbReference type="RefSeq" id="WP_012993622.1">
    <property type="nucleotide sequence ID" value="NC_013895.2"/>
</dbReference>
<evidence type="ECO:0000313" key="6">
    <source>
        <dbReference type="Proteomes" id="UP000008234"/>
    </source>
</evidence>
<evidence type="ECO:0000256" key="3">
    <source>
        <dbReference type="ARBA" id="ARBA00022840"/>
    </source>
</evidence>